<dbReference type="InterPro" id="IPR012394">
    <property type="entry name" value="Aldehyde_DH_NAD(P)"/>
</dbReference>
<keyword evidence="3" id="KW-0520">NAD</keyword>
<name>A0A010SKA0_PSEFL</name>
<accession>A0A010SKA0</accession>
<sequence>MSAVISSAEGLSALLSGQKAAFVAAGAISASERRARIQRVIDLLVSHHRPLAEAMDADFGGRPLGFSLMNDVLGSLASLKHARDHFEDWMQDDPRHAFAPYDRLGAKAWVMYQPKGTIGIIGTWNAPLFTLFSPLAYALAAGNRAILKPSEVVPRTARLVAEIFAELFDPLEVGVVTGDADLAQAFTAQPFDHLVFTGSTEVARSVMRNAAENLVPLTLELGGKSPVVISRSANLTKAAFSIAAAKACNGGQICINPDLVYVPREQLEDFLGALRAAYSEFFPSVTGNADIVAVVNVRHVQRIEGYLDDARARGARIESLPEPMPVDANDRRRPLQVVIDPPQGSQILQQEIFGPAMVLLPYDDIDKVLADINARARPLALYYFGEDLREQQKVLEHTVSGGVTLNDVMMHAAMHDAPFGGVGASGMGHYHGREGFLEFSHMRTVFKAPAHDPRKEWGVLPPYGAQFLAAMEAMVTAD</sequence>
<organism evidence="9 10">
    <name type="scientific">Pseudomonas fluorescens HK44</name>
    <dbReference type="NCBI Taxonomy" id="1042209"/>
    <lineage>
        <taxon>Bacteria</taxon>
        <taxon>Pseudomonadati</taxon>
        <taxon>Pseudomonadota</taxon>
        <taxon>Gammaproteobacteria</taxon>
        <taxon>Pseudomonadales</taxon>
        <taxon>Pseudomonadaceae</taxon>
        <taxon>Pseudomonas</taxon>
    </lineage>
</organism>
<feature type="active site" evidence="5">
    <location>
        <position position="254"/>
    </location>
</feature>
<evidence type="ECO:0000313" key="9">
    <source>
        <dbReference type="EMBL" id="EXF93435.1"/>
    </source>
</evidence>
<dbReference type="PIRSF" id="PIRSF036492">
    <property type="entry name" value="ALDH"/>
    <property type="match status" value="1"/>
</dbReference>
<evidence type="ECO:0000256" key="6">
    <source>
        <dbReference type="PROSITE-ProRule" id="PRU10007"/>
    </source>
</evidence>
<dbReference type="InterPro" id="IPR016161">
    <property type="entry name" value="Ald_DH/histidinol_DH"/>
</dbReference>
<reference evidence="9 10" key="1">
    <citation type="journal article" date="2011" name="J. Bacteriol.">
        <title>Draft genome sequence of the polycyclic aromatic hydrocarbon-degrading, genetically engineered bioluminescent bioreporter Pseudomonas fluorescens HK44.</title>
        <authorList>
            <person name="Chauhan A."/>
            <person name="Layton A.C."/>
            <person name="Williams D.E."/>
            <person name="Smartt A.E."/>
            <person name="Ripp S."/>
            <person name="Karpinets T.V."/>
            <person name="Brown S.D."/>
            <person name="Sayler G.S."/>
        </authorList>
    </citation>
    <scope>NUCLEOTIDE SEQUENCE [LARGE SCALE GENOMIC DNA]</scope>
    <source>
        <strain evidence="9 10">HK44</strain>
    </source>
</reference>
<dbReference type="OrthoDB" id="9812625at2"/>
<dbReference type="PATRIC" id="fig|1042209.11.peg.3788"/>
<dbReference type="InterPro" id="IPR016163">
    <property type="entry name" value="Ald_DH_C"/>
</dbReference>
<dbReference type="SUPFAM" id="SSF53720">
    <property type="entry name" value="ALDH-like"/>
    <property type="match status" value="1"/>
</dbReference>
<dbReference type="AlphaFoldDB" id="A0A010SKA0"/>
<dbReference type="GO" id="GO:0006081">
    <property type="term" value="P:aldehyde metabolic process"/>
    <property type="evidence" value="ECO:0007669"/>
    <property type="project" value="InterPro"/>
</dbReference>
<evidence type="ECO:0000256" key="3">
    <source>
        <dbReference type="ARBA" id="ARBA00023027"/>
    </source>
</evidence>
<dbReference type="InterPro" id="IPR029510">
    <property type="entry name" value="Ald_DH_CS_GLU"/>
</dbReference>
<protein>
    <recommendedName>
        <fullName evidence="4">Aldehyde dehydrogenase</fullName>
    </recommendedName>
</protein>
<dbReference type="PROSITE" id="PS00070">
    <property type="entry name" value="ALDEHYDE_DEHYDR_CYS"/>
    <property type="match status" value="1"/>
</dbReference>
<evidence type="ECO:0000256" key="1">
    <source>
        <dbReference type="ARBA" id="ARBA00009986"/>
    </source>
</evidence>
<dbReference type="EMBL" id="AFOY02000015">
    <property type="protein sequence ID" value="EXF93435.1"/>
    <property type="molecule type" value="Genomic_DNA"/>
</dbReference>
<feature type="domain" description="Aldehyde dehydrogenase" evidence="8">
    <location>
        <begin position="16"/>
        <end position="445"/>
    </location>
</feature>
<dbReference type="Gene3D" id="3.40.605.10">
    <property type="entry name" value="Aldehyde Dehydrogenase, Chain A, domain 1"/>
    <property type="match status" value="1"/>
</dbReference>
<dbReference type="InterPro" id="IPR016160">
    <property type="entry name" value="Ald_DH_CS_CYS"/>
</dbReference>
<evidence type="ECO:0000256" key="4">
    <source>
        <dbReference type="PIRNR" id="PIRNR036492"/>
    </source>
</evidence>
<gene>
    <name evidence="9" type="ORF">HK44_007045</name>
</gene>
<dbReference type="GO" id="GO:0005737">
    <property type="term" value="C:cytoplasm"/>
    <property type="evidence" value="ECO:0007669"/>
    <property type="project" value="TreeGrafter"/>
</dbReference>
<evidence type="ECO:0000259" key="8">
    <source>
        <dbReference type="Pfam" id="PF00171"/>
    </source>
</evidence>
<comment type="similarity">
    <text evidence="1 4 7">Belongs to the aldehyde dehydrogenase family.</text>
</comment>
<evidence type="ECO:0000256" key="2">
    <source>
        <dbReference type="ARBA" id="ARBA00023002"/>
    </source>
</evidence>
<comment type="caution">
    <text evidence="9">The sequence shown here is derived from an EMBL/GenBank/DDBJ whole genome shotgun (WGS) entry which is preliminary data.</text>
</comment>
<dbReference type="eggNOG" id="COG1012">
    <property type="taxonomic scope" value="Bacteria"/>
</dbReference>
<dbReference type="PROSITE" id="PS00687">
    <property type="entry name" value="ALDEHYDE_DEHYDR_GLU"/>
    <property type="match status" value="1"/>
</dbReference>
<evidence type="ECO:0000313" key="10">
    <source>
        <dbReference type="Proteomes" id="UP000022611"/>
    </source>
</evidence>
<dbReference type="PANTHER" id="PTHR43570">
    <property type="entry name" value="ALDEHYDE DEHYDROGENASE"/>
    <property type="match status" value="1"/>
</dbReference>
<dbReference type="InterPro" id="IPR016162">
    <property type="entry name" value="Ald_DH_N"/>
</dbReference>
<dbReference type="RefSeq" id="WP_019690314.1">
    <property type="nucleotide sequence ID" value="NZ_AFOY02000015.1"/>
</dbReference>
<evidence type="ECO:0000256" key="5">
    <source>
        <dbReference type="PIRSR" id="PIRSR036492-1"/>
    </source>
</evidence>
<dbReference type="CDD" id="cd07133">
    <property type="entry name" value="ALDH_CALDH_CalB"/>
    <property type="match status" value="1"/>
</dbReference>
<dbReference type="Pfam" id="PF00171">
    <property type="entry name" value="Aldedh"/>
    <property type="match status" value="1"/>
</dbReference>
<dbReference type="Proteomes" id="UP000022611">
    <property type="component" value="Unassembled WGS sequence"/>
</dbReference>
<keyword evidence="2 4" id="KW-0560">Oxidoreductase</keyword>
<dbReference type="PANTHER" id="PTHR43570:SF20">
    <property type="entry name" value="ALDEHYDE DEHYDROGENASE ALDX-RELATED"/>
    <property type="match status" value="1"/>
</dbReference>
<dbReference type="GO" id="GO:0004029">
    <property type="term" value="F:aldehyde dehydrogenase (NAD+) activity"/>
    <property type="evidence" value="ECO:0007669"/>
    <property type="project" value="TreeGrafter"/>
</dbReference>
<dbReference type="HOGENOM" id="CLU_005391_3_6_6"/>
<dbReference type="InterPro" id="IPR015590">
    <property type="entry name" value="Aldehyde_DH_dom"/>
</dbReference>
<dbReference type="Gene3D" id="3.40.309.10">
    <property type="entry name" value="Aldehyde Dehydrogenase, Chain A, domain 2"/>
    <property type="match status" value="1"/>
</dbReference>
<proteinExistence type="inferred from homology"/>
<evidence type="ECO:0000256" key="7">
    <source>
        <dbReference type="RuleBase" id="RU003345"/>
    </source>
</evidence>
<feature type="active site" evidence="5 6">
    <location>
        <position position="220"/>
    </location>
</feature>